<feature type="compositionally biased region" description="Polar residues" evidence="1">
    <location>
        <begin position="1"/>
        <end position="15"/>
    </location>
</feature>
<feature type="compositionally biased region" description="Polar residues" evidence="1">
    <location>
        <begin position="226"/>
        <end position="257"/>
    </location>
</feature>
<keyword evidence="3" id="KW-1185">Reference proteome</keyword>
<feature type="region of interest" description="Disordered" evidence="1">
    <location>
        <begin position="1"/>
        <end position="355"/>
    </location>
</feature>
<feature type="compositionally biased region" description="Acidic residues" evidence="1">
    <location>
        <begin position="121"/>
        <end position="177"/>
    </location>
</feature>
<organism evidence="2 3">
    <name type="scientific">Ascobolus immersus RN42</name>
    <dbReference type="NCBI Taxonomy" id="1160509"/>
    <lineage>
        <taxon>Eukaryota</taxon>
        <taxon>Fungi</taxon>
        <taxon>Dikarya</taxon>
        <taxon>Ascomycota</taxon>
        <taxon>Pezizomycotina</taxon>
        <taxon>Pezizomycetes</taxon>
        <taxon>Pezizales</taxon>
        <taxon>Ascobolaceae</taxon>
        <taxon>Ascobolus</taxon>
    </lineage>
</organism>
<feature type="compositionally biased region" description="Polar residues" evidence="1">
    <location>
        <begin position="39"/>
        <end position="53"/>
    </location>
</feature>
<feature type="compositionally biased region" description="Polar residues" evidence="1">
    <location>
        <begin position="282"/>
        <end position="304"/>
    </location>
</feature>
<feature type="compositionally biased region" description="Acidic residues" evidence="1">
    <location>
        <begin position="77"/>
        <end position="102"/>
    </location>
</feature>
<evidence type="ECO:0000256" key="1">
    <source>
        <dbReference type="SAM" id="MobiDB-lite"/>
    </source>
</evidence>
<protein>
    <submittedName>
        <fullName evidence="2">Uncharacterized protein</fullName>
    </submittedName>
</protein>
<sequence>MSSTNVPFAANSTTLGHKRNHSSSGSEQILDEHILDTVGTEQNQSVPTLQVQPHPQEPRPSHPNANEKPPKKKLKEDDDYPTDLQYESDDDECMTEFEDDPDLQLYPDWARYESGDRNEDWGDEDSEDEDSEDEDSEDEDSEDEDSEDENSEDEDSEDEDLEDEDSEDEDSEEEVSEEAVSALEVDECNVFAGGDNPASWPPHSDAKFHLNLNSKSRKSKSGTSKNVASYTASPMDWNATTSSSSDNGYEADTSLSDIKSGAAPTPRGDHDTESDSGLLLPLSSTADPAFTENSKLPRLSSFTRPSPGRGTSPKRSSESDLPVLQKGSLSPSRNGSSDSELSPPPSSFGDREPKS</sequence>
<feature type="non-terminal residue" evidence="2">
    <location>
        <position position="355"/>
    </location>
</feature>
<accession>A0A3N4HC40</accession>
<dbReference type="AlphaFoldDB" id="A0A3N4HC40"/>
<reference evidence="2 3" key="1">
    <citation type="journal article" date="2018" name="Nat. Ecol. Evol.">
        <title>Pezizomycetes genomes reveal the molecular basis of ectomycorrhizal truffle lifestyle.</title>
        <authorList>
            <person name="Murat C."/>
            <person name="Payen T."/>
            <person name="Noel B."/>
            <person name="Kuo A."/>
            <person name="Morin E."/>
            <person name="Chen J."/>
            <person name="Kohler A."/>
            <person name="Krizsan K."/>
            <person name="Balestrini R."/>
            <person name="Da Silva C."/>
            <person name="Montanini B."/>
            <person name="Hainaut M."/>
            <person name="Levati E."/>
            <person name="Barry K.W."/>
            <person name="Belfiori B."/>
            <person name="Cichocki N."/>
            <person name="Clum A."/>
            <person name="Dockter R.B."/>
            <person name="Fauchery L."/>
            <person name="Guy J."/>
            <person name="Iotti M."/>
            <person name="Le Tacon F."/>
            <person name="Lindquist E.A."/>
            <person name="Lipzen A."/>
            <person name="Malagnac F."/>
            <person name="Mello A."/>
            <person name="Molinier V."/>
            <person name="Miyauchi S."/>
            <person name="Poulain J."/>
            <person name="Riccioni C."/>
            <person name="Rubini A."/>
            <person name="Sitrit Y."/>
            <person name="Splivallo R."/>
            <person name="Traeger S."/>
            <person name="Wang M."/>
            <person name="Zifcakova L."/>
            <person name="Wipf D."/>
            <person name="Zambonelli A."/>
            <person name="Paolocci F."/>
            <person name="Nowrousian M."/>
            <person name="Ottonello S."/>
            <person name="Baldrian P."/>
            <person name="Spatafora J.W."/>
            <person name="Henrissat B."/>
            <person name="Nagy L.G."/>
            <person name="Aury J.M."/>
            <person name="Wincker P."/>
            <person name="Grigoriev I.V."/>
            <person name="Bonfante P."/>
            <person name="Martin F.M."/>
        </authorList>
    </citation>
    <scope>NUCLEOTIDE SEQUENCE [LARGE SCALE GENOMIC DNA]</scope>
    <source>
        <strain evidence="2 3">RN42</strain>
    </source>
</reference>
<dbReference type="Proteomes" id="UP000275078">
    <property type="component" value="Unassembled WGS sequence"/>
</dbReference>
<evidence type="ECO:0000313" key="2">
    <source>
        <dbReference type="EMBL" id="RPA71317.1"/>
    </source>
</evidence>
<gene>
    <name evidence="2" type="ORF">BJ508DRAFT_315737</name>
</gene>
<evidence type="ECO:0000313" key="3">
    <source>
        <dbReference type="Proteomes" id="UP000275078"/>
    </source>
</evidence>
<dbReference type="EMBL" id="ML119945">
    <property type="protein sequence ID" value="RPA71317.1"/>
    <property type="molecule type" value="Genomic_DNA"/>
</dbReference>
<feature type="compositionally biased region" description="Basic and acidic residues" evidence="1">
    <location>
        <begin position="110"/>
        <end position="120"/>
    </location>
</feature>
<name>A0A3N4HC40_ASCIM</name>
<proteinExistence type="predicted"/>